<keyword evidence="6" id="KW-1185">Reference proteome</keyword>
<feature type="region of interest" description="Disordered" evidence="2">
    <location>
        <begin position="93"/>
        <end position="127"/>
    </location>
</feature>
<dbReference type="InterPro" id="IPR007831">
    <property type="entry name" value="T2SS_GspE_N"/>
</dbReference>
<organism evidence="5 6">
    <name type="scientific">Oxynema aestuarii AP17</name>
    <dbReference type="NCBI Taxonomy" id="2064643"/>
    <lineage>
        <taxon>Bacteria</taxon>
        <taxon>Bacillati</taxon>
        <taxon>Cyanobacteriota</taxon>
        <taxon>Cyanophyceae</taxon>
        <taxon>Oscillatoriophycideae</taxon>
        <taxon>Oscillatoriales</taxon>
        <taxon>Oscillatoriaceae</taxon>
        <taxon>Oxynema</taxon>
        <taxon>Oxynema aestuarii</taxon>
    </lineage>
</organism>
<feature type="compositionally biased region" description="Pro residues" evidence="2">
    <location>
        <begin position="143"/>
        <end position="162"/>
    </location>
</feature>
<protein>
    <submittedName>
        <fullName evidence="5">Uncharacterized protein</fullName>
    </submittedName>
</protein>
<feature type="domain" description="Bacterial type II secretion system protein E" evidence="3">
    <location>
        <begin position="190"/>
        <end position="323"/>
    </location>
</feature>
<evidence type="ECO:0000313" key="5">
    <source>
        <dbReference type="EMBL" id="QIZ70105.1"/>
    </source>
</evidence>
<gene>
    <name evidence="5" type="ORF">HCG48_05575</name>
</gene>
<dbReference type="Pfam" id="PF00437">
    <property type="entry name" value="T2SSE"/>
    <property type="match status" value="1"/>
</dbReference>
<dbReference type="InterPro" id="IPR037257">
    <property type="entry name" value="T2SS_E_N_sf"/>
</dbReference>
<evidence type="ECO:0000313" key="6">
    <source>
        <dbReference type="Proteomes" id="UP000500857"/>
    </source>
</evidence>
<dbReference type="Proteomes" id="UP000500857">
    <property type="component" value="Chromosome"/>
</dbReference>
<dbReference type="KEGG" id="oxy:HCG48_05575"/>
<evidence type="ECO:0000256" key="1">
    <source>
        <dbReference type="SAM" id="Coils"/>
    </source>
</evidence>
<dbReference type="RefSeq" id="WP_168568262.1">
    <property type="nucleotide sequence ID" value="NZ_CP051167.1"/>
</dbReference>
<reference evidence="5 6" key="1">
    <citation type="submission" date="2020-04" db="EMBL/GenBank/DDBJ databases">
        <authorList>
            <person name="Basu S."/>
            <person name="Maruthanayagam V."/>
            <person name="Chakraborty S."/>
            <person name="Pramanik A."/>
            <person name="Mukherjee J."/>
            <person name="Brink B."/>
        </authorList>
    </citation>
    <scope>NUCLEOTIDE SEQUENCE [LARGE SCALE GENOMIC DNA]</scope>
    <source>
        <strain evidence="5 6">AP17</strain>
    </source>
</reference>
<keyword evidence="1" id="KW-0175">Coiled coil</keyword>
<proteinExistence type="predicted"/>
<dbReference type="Gene3D" id="3.30.450.90">
    <property type="match status" value="1"/>
</dbReference>
<evidence type="ECO:0000259" key="4">
    <source>
        <dbReference type="Pfam" id="PF05157"/>
    </source>
</evidence>
<sequence>MQSNSETERANPMDTDRIFQLIDNILPFEACLYYEVLPLSINGSRLLLGMVDLEDTAALDYVRRLLGYMKCSLVPKQIDATTHRSVLTSYLNHTHSSAEQKASVSPPKPEAKHPSPPMAGGSSTHRGQSAVVLNRLGQLVNKPSPPPKPPTLPQPPKLPPPHPDAEVPVLEISAAHLDSPLEVLASLPPKQLLQELLGRVLTGGIGRLYFERQAEYGRILWSQDGVVQSVLDRLDLSLFQSVINELKRLTHLPLLPVEKPRQIEIERRYQGADLLLRLRVMPSDHGEDATLQVLRGAALKFYQQQQLVTLSRDALRLAQQLQRKVDELHKQAGNHPKLLEDQPLEALPALDQLLKQVDRQLDVLRHLETKD</sequence>
<dbReference type="SUPFAM" id="SSF160246">
    <property type="entry name" value="EspE N-terminal domain-like"/>
    <property type="match status" value="1"/>
</dbReference>
<dbReference type="EMBL" id="CP051167">
    <property type="protein sequence ID" value="QIZ70105.1"/>
    <property type="molecule type" value="Genomic_DNA"/>
</dbReference>
<name>A0A6H1TUL0_9CYAN</name>
<dbReference type="InterPro" id="IPR001482">
    <property type="entry name" value="T2SS/T4SS_dom"/>
</dbReference>
<feature type="domain" description="Type II secretion system protein GspE N-terminal" evidence="4">
    <location>
        <begin position="20"/>
        <end position="80"/>
    </location>
</feature>
<accession>A0A6H1TUL0</accession>
<evidence type="ECO:0000259" key="3">
    <source>
        <dbReference type="Pfam" id="PF00437"/>
    </source>
</evidence>
<feature type="region of interest" description="Disordered" evidence="2">
    <location>
        <begin position="139"/>
        <end position="166"/>
    </location>
</feature>
<dbReference type="Pfam" id="PF05157">
    <property type="entry name" value="MshEN"/>
    <property type="match status" value="1"/>
</dbReference>
<dbReference type="AlphaFoldDB" id="A0A6H1TUL0"/>
<evidence type="ECO:0000256" key="2">
    <source>
        <dbReference type="SAM" id="MobiDB-lite"/>
    </source>
</evidence>
<feature type="compositionally biased region" description="Polar residues" evidence="2">
    <location>
        <begin position="93"/>
        <end position="103"/>
    </location>
</feature>
<feature type="coiled-coil region" evidence="1">
    <location>
        <begin position="311"/>
        <end position="370"/>
    </location>
</feature>